<evidence type="ECO:0000256" key="1">
    <source>
        <dbReference type="SAM" id="Coils"/>
    </source>
</evidence>
<evidence type="ECO:0008006" key="4">
    <source>
        <dbReference type="Google" id="ProtNLM"/>
    </source>
</evidence>
<feature type="coiled-coil region" evidence="1">
    <location>
        <begin position="157"/>
        <end position="205"/>
    </location>
</feature>
<gene>
    <name evidence="2" type="ORF">ECRASSUSDP1_LOCUS9451</name>
</gene>
<dbReference type="SUPFAM" id="SSF57959">
    <property type="entry name" value="Leucine zipper domain"/>
    <property type="match status" value="1"/>
</dbReference>
<proteinExistence type="predicted"/>
<organism evidence="2 3">
    <name type="scientific">Euplotes crassus</name>
    <dbReference type="NCBI Taxonomy" id="5936"/>
    <lineage>
        <taxon>Eukaryota</taxon>
        <taxon>Sar</taxon>
        <taxon>Alveolata</taxon>
        <taxon>Ciliophora</taxon>
        <taxon>Intramacronucleata</taxon>
        <taxon>Spirotrichea</taxon>
        <taxon>Hypotrichia</taxon>
        <taxon>Euplotida</taxon>
        <taxon>Euplotidae</taxon>
        <taxon>Moneuplotes</taxon>
    </lineage>
</organism>
<accession>A0AAD1UHR9</accession>
<evidence type="ECO:0000313" key="3">
    <source>
        <dbReference type="Proteomes" id="UP001295684"/>
    </source>
</evidence>
<keyword evidence="3" id="KW-1185">Reference proteome</keyword>
<dbReference type="GO" id="GO:0003700">
    <property type="term" value="F:DNA-binding transcription factor activity"/>
    <property type="evidence" value="ECO:0007669"/>
    <property type="project" value="InterPro"/>
</dbReference>
<reference evidence="2" key="1">
    <citation type="submission" date="2023-07" db="EMBL/GenBank/DDBJ databases">
        <authorList>
            <consortium name="AG Swart"/>
            <person name="Singh M."/>
            <person name="Singh A."/>
            <person name="Seah K."/>
            <person name="Emmerich C."/>
        </authorList>
    </citation>
    <scope>NUCLEOTIDE SEQUENCE</scope>
    <source>
        <strain evidence="2">DP1</strain>
    </source>
</reference>
<dbReference type="AlphaFoldDB" id="A0AAD1UHR9"/>
<dbReference type="Proteomes" id="UP001295684">
    <property type="component" value="Unassembled WGS sequence"/>
</dbReference>
<comment type="caution">
    <text evidence="2">The sequence shown here is derived from an EMBL/GenBank/DDBJ whole genome shotgun (WGS) entry which is preliminary data.</text>
</comment>
<dbReference type="EMBL" id="CAMPGE010009290">
    <property type="protein sequence ID" value="CAI2368161.1"/>
    <property type="molecule type" value="Genomic_DNA"/>
</dbReference>
<protein>
    <recommendedName>
        <fullName evidence="4">BZIP domain-containing protein</fullName>
    </recommendedName>
</protein>
<name>A0AAD1UHR9_EUPCR</name>
<dbReference type="InterPro" id="IPR046347">
    <property type="entry name" value="bZIP_sf"/>
</dbReference>
<keyword evidence="1" id="KW-0175">Coiled coil</keyword>
<dbReference type="Gene3D" id="1.20.5.170">
    <property type="match status" value="1"/>
</dbReference>
<sequence>MEDKNSAYDLGVNPYLEDLQRRENKSLLECMSKAMCDNDPMRQINNPDIWSDHLNMENLHQEFNLNSNRENDVIEPEEFRYNPPDYLLFEDVAQRNEDRLKDFGYRDESKIDYEEEFKESTPMIGAGKTVKSHAKCESKSNLEDDSKSGTKHVLTNKERARIARKRKKQYYEDLEKKNKYLEDQVKQLTKEVKIYKEQAQKASQGGQDVPMDINDQKNISCLSNECLNMIRCIPGEKDIFQIHNKVSDACRPFGTRKINALDKAFDKIIGNIFCEGTMLDLYACDKSLPKTKAEFESYKKLGKFQRHEKYPDPLIRDYVERSLLFNFSNEQYQNFTVNYMNAVQNLKEEVRDAISTLYEARSKIYKAIMTSDVLKTQACTKTIKKEQFLRMAEKCIHLNTKVTFDHIFNITKEKISVEKKIDIPNPKLFSRALTFRASKPGPKEFPSEVSELYSTTLYSCRNAN</sequence>
<evidence type="ECO:0000313" key="2">
    <source>
        <dbReference type="EMBL" id="CAI2368161.1"/>
    </source>
</evidence>